<organism evidence="1 2">
    <name type="scientific">Mucilaginibacter dorajii</name>
    <dbReference type="NCBI Taxonomy" id="692994"/>
    <lineage>
        <taxon>Bacteria</taxon>
        <taxon>Pseudomonadati</taxon>
        <taxon>Bacteroidota</taxon>
        <taxon>Sphingobacteriia</taxon>
        <taxon>Sphingobacteriales</taxon>
        <taxon>Sphingobacteriaceae</taxon>
        <taxon>Mucilaginibacter</taxon>
    </lineage>
</organism>
<sequence length="63" mass="6771">MKKITLLCLAIVAIGYSSCTKESSVKPASKATLNGGSALQSLKKDTITDRSRLTLRKDTITDK</sequence>
<proteinExistence type="predicted"/>
<dbReference type="RefSeq" id="WP_259093267.1">
    <property type="nucleotide sequence ID" value="NZ_BAAAZC010000028.1"/>
</dbReference>
<gene>
    <name evidence="1" type="ORF">GCM10022210_41530</name>
</gene>
<evidence type="ECO:0000313" key="1">
    <source>
        <dbReference type="EMBL" id="GAA3985123.1"/>
    </source>
</evidence>
<accession>A0ABP7QMW7</accession>
<name>A0ABP7QMW7_9SPHI</name>
<keyword evidence="2" id="KW-1185">Reference proteome</keyword>
<protein>
    <submittedName>
        <fullName evidence="1">Uncharacterized protein</fullName>
    </submittedName>
</protein>
<comment type="caution">
    <text evidence="1">The sequence shown here is derived from an EMBL/GenBank/DDBJ whole genome shotgun (WGS) entry which is preliminary data.</text>
</comment>
<reference evidence="2" key="1">
    <citation type="journal article" date="2019" name="Int. J. Syst. Evol. Microbiol.">
        <title>The Global Catalogue of Microorganisms (GCM) 10K type strain sequencing project: providing services to taxonomists for standard genome sequencing and annotation.</title>
        <authorList>
            <consortium name="The Broad Institute Genomics Platform"/>
            <consortium name="The Broad Institute Genome Sequencing Center for Infectious Disease"/>
            <person name="Wu L."/>
            <person name="Ma J."/>
        </authorList>
    </citation>
    <scope>NUCLEOTIDE SEQUENCE [LARGE SCALE GENOMIC DNA]</scope>
    <source>
        <strain evidence="2">JCM 16601</strain>
    </source>
</reference>
<dbReference type="EMBL" id="BAAAZC010000028">
    <property type="protein sequence ID" value="GAA3985123.1"/>
    <property type="molecule type" value="Genomic_DNA"/>
</dbReference>
<evidence type="ECO:0000313" key="2">
    <source>
        <dbReference type="Proteomes" id="UP001500742"/>
    </source>
</evidence>
<dbReference type="Proteomes" id="UP001500742">
    <property type="component" value="Unassembled WGS sequence"/>
</dbReference>